<dbReference type="OrthoDB" id="519070at2759"/>
<gene>
    <name evidence="2" type="ORF">C2E21_1988</name>
</gene>
<organism evidence="2 3">
    <name type="scientific">Chlorella sorokiniana</name>
    <name type="common">Freshwater green alga</name>
    <dbReference type="NCBI Taxonomy" id="3076"/>
    <lineage>
        <taxon>Eukaryota</taxon>
        <taxon>Viridiplantae</taxon>
        <taxon>Chlorophyta</taxon>
        <taxon>core chlorophytes</taxon>
        <taxon>Trebouxiophyceae</taxon>
        <taxon>Chlorellales</taxon>
        <taxon>Chlorellaceae</taxon>
        <taxon>Chlorella clade</taxon>
        <taxon>Chlorella</taxon>
    </lineage>
</organism>
<proteinExistence type="predicted"/>
<feature type="compositionally biased region" description="Low complexity" evidence="1">
    <location>
        <begin position="125"/>
        <end position="161"/>
    </location>
</feature>
<dbReference type="Proteomes" id="UP000239899">
    <property type="component" value="Unassembled WGS sequence"/>
</dbReference>
<name>A0A2P6U0K5_CHLSO</name>
<evidence type="ECO:0000313" key="3">
    <source>
        <dbReference type="Proteomes" id="UP000239899"/>
    </source>
</evidence>
<accession>A0A2P6U0K5</accession>
<evidence type="ECO:0000313" key="2">
    <source>
        <dbReference type="EMBL" id="PRW59828.1"/>
    </source>
</evidence>
<feature type="compositionally biased region" description="Low complexity" evidence="1">
    <location>
        <begin position="66"/>
        <end position="76"/>
    </location>
</feature>
<feature type="compositionally biased region" description="Low complexity" evidence="1">
    <location>
        <begin position="223"/>
        <end position="251"/>
    </location>
</feature>
<dbReference type="EMBL" id="LHPG02000003">
    <property type="protein sequence ID" value="PRW59828.1"/>
    <property type="molecule type" value="Genomic_DNA"/>
</dbReference>
<protein>
    <submittedName>
        <fullName evidence="2">Uncharacterized protein</fullName>
    </submittedName>
</protein>
<feature type="compositionally biased region" description="Low complexity" evidence="1">
    <location>
        <begin position="259"/>
        <end position="290"/>
    </location>
</feature>
<evidence type="ECO:0000256" key="1">
    <source>
        <dbReference type="SAM" id="MobiDB-lite"/>
    </source>
</evidence>
<dbReference type="AlphaFoldDB" id="A0A2P6U0K5"/>
<keyword evidence="3" id="KW-1185">Reference proteome</keyword>
<feature type="region of interest" description="Disordered" evidence="1">
    <location>
        <begin position="55"/>
        <end position="298"/>
    </location>
</feature>
<reference evidence="2 3" key="1">
    <citation type="journal article" date="2018" name="Plant J.">
        <title>Genome sequences of Chlorella sorokiniana UTEX 1602 and Micractinium conductrix SAG 241.80: implications to maltose excretion by a green alga.</title>
        <authorList>
            <person name="Arriola M.B."/>
            <person name="Velmurugan N."/>
            <person name="Zhang Y."/>
            <person name="Plunkett M.H."/>
            <person name="Hondzo H."/>
            <person name="Barney B.M."/>
        </authorList>
    </citation>
    <scope>NUCLEOTIDE SEQUENCE [LARGE SCALE GENOMIC DNA]</scope>
    <source>
        <strain evidence="3">UTEX 1602</strain>
    </source>
</reference>
<comment type="caution">
    <text evidence="2">The sequence shown here is derived from an EMBL/GenBank/DDBJ whole genome shotgun (WGS) entry which is preliminary data.</text>
</comment>
<sequence length="398" mass="40223">MAETLEGLTPISLRAAVEALPRRALQSLAKRQGVKANQKSDVLARQLFERFLSEAAQGGGSEDGEAAAPAGASADAAGGGLSPVSEGARYSEDAGEELEDSGAAQRDAPAPSPVPDGLAFNPLFAQGGSDQQEAAAGEAGHPAAQEQPEAQPGSAAAPAGARRVKLLKRERAGRAPADSGGSGGAEGQPRLAGGKRKASVEAPEEAEPPATKRQARKSGGAGPVAEAAAAKPSAKPKPAAPAALKAANGPRRAPPPKPSSAAASQGQAPPAKPASAAPSGSSSPDPLGAGPHKGYGPELTGDQIVKRCMWKKNCAAKPFKPVCALNFASLPEQVVTGGFPNACYLECANANPSAEVQWISLFNYRLPQFCKAFWMAIPECSQCGVAPKDPKVPPPKGN</sequence>